<evidence type="ECO:0000256" key="1">
    <source>
        <dbReference type="ARBA" id="ARBA00007198"/>
    </source>
</evidence>
<accession>A0A4Q0PBY3</accession>
<dbReference type="RefSeq" id="WP_128756992.1">
    <property type="nucleotide sequence ID" value="NZ_QOVM01000002.1"/>
</dbReference>
<dbReference type="OrthoDB" id="9808142at2"/>
<dbReference type="PANTHER" id="PTHR30041:SF4">
    <property type="entry name" value="ARSENATE REDUCTASE"/>
    <property type="match status" value="1"/>
</dbReference>
<dbReference type="GO" id="GO:0008794">
    <property type="term" value="F:arsenate reductase (glutaredoxin) activity"/>
    <property type="evidence" value="ECO:0007669"/>
    <property type="project" value="InterPro"/>
</dbReference>
<dbReference type="AlphaFoldDB" id="A0A4Q0PBY3"/>
<evidence type="ECO:0000256" key="3">
    <source>
        <dbReference type="PROSITE-ProRule" id="PRU01282"/>
    </source>
</evidence>
<name>A0A4Q0PBY3_9FLAO</name>
<proteinExistence type="inferred from homology"/>
<comment type="similarity">
    <text evidence="1 3">Belongs to the ArsC family.</text>
</comment>
<dbReference type="InterPro" id="IPR036249">
    <property type="entry name" value="Thioredoxin-like_sf"/>
</dbReference>
<evidence type="ECO:0000313" key="5">
    <source>
        <dbReference type="Proteomes" id="UP000289238"/>
    </source>
</evidence>
<dbReference type="PROSITE" id="PS51353">
    <property type="entry name" value="ARSC"/>
    <property type="match status" value="1"/>
</dbReference>
<dbReference type="SUPFAM" id="SSF52833">
    <property type="entry name" value="Thioredoxin-like"/>
    <property type="match status" value="1"/>
</dbReference>
<keyword evidence="2" id="KW-0560">Oxidoreductase</keyword>
<dbReference type="CDD" id="cd03034">
    <property type="entry name" value="ArsC_ArsC"/>
    <property type="match status" value="1"/>
</dbReference>
<organism evidence="4 5">
    <name type="scientific">Leeuwenhoekiella aequorea</name>
    <dbReference type="NCBI Taxonomy" id="283736"/>
    <lineage>
        <taxon>Bacteria</taxon>
        <taxon>Pseudomonadati</taxon>
        <taxon>Bacteroidota</taxon>
        <taxon>Flavobacteriia</taxon>
        <taxon>Flavobacteriales</taxon>
        <taxon>Flavobacteriaceae</taxon>
        <taxon>Leeuwenhoekiella</taxon>
    </lineage>
</organism>
<dbReference type="PANTHER" id="PTHR30041">
    <property type="entry name" value="ARSENATE REDUCTASE"/>
    <property type="match status" value="1"/>
</dbReference>
<reference evidence="4 5" key="1">
    <citation type="submission" date="2018-07" db="EMBL/GenBank/DDBJ databases">
        <title>Leeuwenhoekiella genomics.</title>
        <authorList>
            <person name="Tahon G."/>
            <person name="Willems A."/>
        </authorList>
    </citation>
    <scope>NUCLEOTIDE SEQUENCE [LARGE SCALE GENOMIC DNA]</scope>
    <source>
        <strain evidence="4 5">LMG 22550</strain>
    </source>
</reference>
<protein>
    <submittedName>
        <fullName evidence="4">Arsenate reductase</fullName>
    </submittedName>
</protein>
<dbReference type="Gene3D" id="3.40.30.10">
    <property type="entry name" value="Glutaredoxin"/>
    <property type="match status" value="1"/>
</dbReference>
<gene>
    <name evidence="4" type="ORF">DSM00_1083</name>
</gene>
<dbReference type="EMBL" id="QOVM01000002">
    <property type="protein sequence ID" value="RXG23469.1"/>
    <property type="molecule type" value="Genomic_DNA"/>
</dbReference>
<evidence type="ECO:0000313" key="4">
    <source>
        <dbReference type="EMBL" id="RXG23469.1"/>
    </source>
</evidence>
<dbReference type="Pfam" id="PF03960">
    <property type="entry name" value="ArsC"/>
    <property type="match status" value="1"/>
</dbReference>
<dbReference type="Proteomes" id="UP000289238">
    <property type="component" value="Unassembled WGS sequence"/>
</dbReference>
<dbReference type="InterPro" id="IPR006659">
    <property type="entry name" value="Arsenate_reductase"/>
</dbReference>
<comment type="caution">
    <text evidence="4">The sequence shown here is derived from an EMBL/GenBank/DDBJ whole genome shotgun (WGS) entry which is preliminary data.</text>
</comment>
<keyword evidence="5" id="KW-1185">Reference proteome</keyword>
<evidence type="ECO:0000256" key="2">
    <source>
        <dbReference type="ARBA" id="ARBA00023002"/>
    </source>
</evidence>
<sequence>MLKIYHNPRCSKSRQGLALLEESGKEFDVVKYLDNTPSYIELAALIGKLGIKPIELVRKGETIWKEKYKNENFSDKELIELMVQNPKLIERPIVVLDNEAVIGRPPENIKKLLR</sequence>
<dbReference type="NCBIfam" id="TIGR00014">
    <property type="entry name" value="arsC"/>
    <property type="match status" value="1"/>
</dbReference>
<dbReference type="InterPro" id="IPR006660">
    <property type="entry name" value="Arsenate_reductase-like"/>
</dbReference>